<feature type="non-terminal residue" evidence="1">
    <location>
        <position position="1"/>
    </location>
</feature>
<evidence type="ECO:0000313" key="2">
    <source>
        <dbReference type="Proteomes" id="UP001150603"/>
    </source>
</evidence>
<reference evidence="1" key="1">
    <citation type="submission" date="2022-07" db="EMBL/GenBank/DDBJ databases">
        <title>Phylogenomic reconstructions and comparative analyses of Kickxellomycotina fungi.</title>
        <authorList>
            <person name="Reynolds N.K."/>
            <person name="Stajich J.E."/>
            <person name="Barry K."/>
            <person name="Grigoriev I.V."/>
            <person name="Crous P."/>
            <person name="Smith M.E."/>
        </authorList>
    </citation>
    <scope>NUCLEOTIDE SEQUENCE</scope>
    <source>
        <strain evidence="1">NRRL 5244</strain>
    </source>
</reference>
<organism evidence="1 2">
    <name type="scientific">Linderina macrospora</name>
    <dbReference type="NCBI Taxonomy" id="4868"/>
    <lineage>
        <taxon>Eukaryota</taxon>
        <taxon>Fungi</taxon>
        <taxon>Fungi incertae sedis</taxon>
        <taxon>Zoopagomycota</taxon>
        <taxon>Kickxellomycotina</taxon>
        <taxon>Kickxellomycetes</taxon>
        <taxon>Kickxellales</taxon>
        <taxon>Kickxellaceae</taxon>
        <taxon>Linderina</taxon>
    </lineage>
</organism>
<accession>A0ACC1JE41</accession>
<proteinExistence type="predicted"/>
<name>A0ACC1JE41_9FUNG</name>
<sequence>PQQQRRQTDFGPQIRAQHSTPARLLSADGHSNSRKSEPLREPPLAESPTNGIGPDSGDGSGGQKKRAQRPLSVMSSRQLTPLRLHPTQSFQSSTGVPAPYTPTSSSGGGPQLPPALTTRASTSHSMSGNGNAPTKSNVKGLFNLRFTMLGPLDEIRYRLETVMKNKLILYRQTGPCIYVCEYSPMQQGKTKDKMRFDILVEAVQGQLHTVKLKRYSGNWFEYKKLAQLLNNEAHSVQL</sequence>
<dbReference type="Proteomes" id="UP001150603">
    <property type="component" value="Unassembled WGS sequence"/>
</dbReference>
<gene>
    <name evidence="1" type="ORF">FBU59_001444</name>
</gene>
<protein>
    <submittedName>
        <fullName evidence="1">Uncharacterized protein</fullName>
    </submittedName>
</protein>
<keyword evidence="2" id="KW-1185">Reference proteome</keyword>
<evidence type="ECO:0000313" key="1">
    <source>
        <dbReference type="EMBL" id="KAJ1948762.1"/>
    </source>
</evidence>
<comment type="caution">
    <text evidence="1">The sequence shown here is derived from an EMBL/GenBank/DDBJ whole genome shotgun (WGS) entry which is preliminary data.</text>
</comment>
<dbReference type="EMBL" id="JANBPW010000636">
    <property type="protein sequence ID" value="KAJ1948762.1"/>
    <property type="molecule type" value="Genomic_DNA"/>
</dbReference>